<dbReference type="SUPFAM" id="SSF52047">
    <property type="entry name" value="RNI-like"/>
    <property type="match status" value="1"/>
</dbReference>
<comment type="caution">
    <text evidence="2">The sequence shown here is derived from an EMBL/GenBank/DDBJ whole genome shotgun (WGS) entry which is preliminary data.</text>
</comment>
<feature type="region of interest" description="Disordered" evidence="1">
    <location>
        <begin position="344"/>
        <end position="413"/>
    </location>
</feature>
<dbReference type="Gene3D" id="3.80.10.10">
    <property type="entry name" value="Ribonuclease Inhibitor"/>
    <property type="match status" value="1"/>
</dbReference>
<dbReference type="Proteomes" id="UP000696485">
    <property type="component" value="Unassembled WGS sequence"/>
</dbReference>
<protein>
    <recommendedName>
        <fullName evidence="4">F-box protein</fullName>
    </recommendedName>
</protein>
<dbReference type="EMBL" id="JAAAUY010000294">
    <property type="protein sequence ID" value="KAF9331914.1"/>
    <property type="molecule type" value="Genomic_DNA"/>
</dbReference>
<accession>A0A9P5SN94</accession>
<sequence length="487" mass="55591">MLRTLSHHFRYLSLRNTYPQGVVNSTRLRELDITAAAAKGSTLQVLRSNPDLLSLTLRLSKPNFKTIYPALSTLCRLRCLKLADFRFNNDHQLLTLLNNNPGLCKIYFWCVGGITELDGCEPLLHVTRVSMQPEWESTPGLVQLVKYCPNLEDLDVHLLDRSCPIAELTRNLREFCPKLQSLKCSEASGGNAYDSDGNSYDTVLEDDEIINLINVSPRLLRIGINRRTIRLHVAQAILAHADWLETLELGFKQCEKKNVCFVNKVLANCPSLKTLFVGHPSTEEYYLLKLSWFDKLPWNCPLLQDIHLSEFCRSPDCDIFSDDESEPSDSEDLLSDDDEPFHSDHFDLGSASSESHSYDDEPLHSEPFDSDPPDNNWSDHQPLGNDRSESDQPWTREATLGPPAQVDRRAKLARGHQEADRLFLQDIESKGWTAEAKHICKPISQTARMIRNMIFGHVGGSPHIRRIAVDRFEYVRKDRMPRDWNHS</sequence>
<evidence type="ECO:0000313" key="3">
    <source>
        <dbReference type="Proteomes" id="UP000696485"/>
    </source>
</evidence>
<evidence type="ECO:0000313" key="2">
    <source>
        <dbReference type="EMBL" id="KAF9331914.1"/>
    </source>
</evidence>
<gene>
    <name evidence="2" type="ORF">BG006_005227</name>
</gene>
<dbReference type="InterPro" id="IPR032675">
    <property type="entry name" value="LRR_dom_sf"/>
</dbReference>
<name>A0A9P5SN94_9FUNG</name>
<dbReference type="AlphaFoldDB" id="A0A9P5SN94"/>
<reference evidence="2" key="1">
    <citation type="journal article" date="2020" name="Fungal Divers.">
        <title>Resolving the Mortierellaceae phylogeny through synthesis of multi-gene phylogenetics and phylogenomics.</title>
        <authorList>
            <person name="Vandepol N."/>
            <person name="Liber J."/>
            <person name="Desiro A."/>
            <person name="Na H."/>
            <person name="Kennedy M."/>
            <person name="Barry K."/>
            <person name="Grigoriev I.V."/>
            <person name="Miller A.N."/>
            <person name="O'Donnell K."/>
            <person name="Stajich J.E."/>
            <person name="Bonito G."/>
        </authorList>
    </citation>
    <scope>NUCLEOTIDE SEQUENCE</scope>
    <source>
        <strain evidence="2">NVP1</strain>
    </source>
</reference>
<evidence type="ECO:0000256" key="1">
    <source>
        <dbReference type="SAM" id="MobiDB-lite"/>
    </source>
</evidence>
<feature type="compositionally biased region" description="Basic and acidic residues" evidence="1">
    <location>
        <begin position="356"/>
        <end position="367"/>
    </location>
</feature>
<keyword evidence="3" id="KW-1185">Reference proteome</keyword>
<organism evidence="2 3">
    <name type="scientific">Podila minutissima</name>
    <dbReference type="NCBI Taxonomy" id="64525"/>
    <lineage>
        <taxon>Eukaryota</taxon>
        <taxon>Fungi</taxon>
        <taxon>Fungi incertae sedis</taxon>
        <taxon>Mucoromycota</taxon>
        <taxon>Mortierellomycotina</taxon>
        <taxon>Mortierellomycetes</taxon>
        <taxon>Mortierellales</taxon>
        <taxon>Mortierellaceae</taxon>
        <taxon>Podila</taxon>
    </lineage>
</organism>
<evidence type="ECO:0008006" key="4">
    <source>
        <dbReference type="Google" id="ProtNLM"/>
    </source>
</evidence>
<proteinExistence type="predicted"/>